<dbReference type="AlphaFoldDB" id="A0A939NKI1"/>
<dbReference type="Pfam" id="PF06445">
    <property type="entry name" value="GyrI-like"/>
    <property type="match status" value="1"/>
</dbReference>
<name>A0A939NKI1_SERMA</name>
<protein>
    <submittedName>
        <fullName evidence="2">GyrI-like domain-containing protein</fullName>
    </submittedName>
</protein>
<feature type="domain" description="GyrI-like small molecule binding" evidence="1">
    <location>
        <begin position="7"/>
        <end position="45"/>
    </location>
</feature>
<proteinExistence type="predicted"/>
<dbReference type="Gene3D" id="3.20.80.10">
    <property type="entry name" value="Regulatory factor, effector binding domain"/>
    <property type="match status" value="1"/>
</dbReference>
<reference evidence="2" key="1">
    <citation type="submission" date="2021-03" db="EMBL/GenBank/DDBJ databases">
        <title>Molecular epidemiology and mechanisms of colistin and carbapenem resistance in Enterobacteriaceae from clinical isolates, the environment and porcine samples in Pretoria, South Africa.</title>
        <authorList>
            <person name="Bogoshi D."/>
            <person name="Mbelle N.M."/>
            <person name="Naidoo V."/>
            <person name="Osei Sekyere J."/>
        </authorList>
    </citation>
    <scope>NUCLEOTIDE SEQUENCE</scope>
    <source>
        <strain evidence="2">C080</strain>
    </source>
</reference>
<organism evidence="2">
    <name type="scientific">Serratia marcescens</name>
    <dbReference type="NCBI Taxonomy" id="615"/>
    <lineage>
        <taxon>Bacteria</taxon>
        <taxon>Pseudomonadati</taxon>
        <taxon>Pseudomonadota</taxon>
        <taxon>Gammaproteobacteria</taxon>
        <taxon>Enterobacterales</taxon>
        <taxon>Yersiniaceae</taxon>
        <taxon>Serratia</taxon>
    </lineage>
</organism>
<gene>
    <name evidence="2" type="ORF">J4732_03035</name>
</gene>
<accession>A0A939NKI1</accession>
<dbReference type="EMBL" id="JAGETR010000015">
    <property type="protein sequence ID" value="MBO2006608.1"/>
    <property type="molecule type" value="Genomic_DNA"/>
</dbReference>
<sequence>MPDKVQEGQPLVLPGGEFAMFSYEGPTEGLQDFILTVYGTACRRSS</sequence>
<comment type="caution">
    <text evidence="2">The sequence shown here is derived from an EMBL/GenBank/DDBJ whole genome shotgun (WGS) entry which is preliminary data.</text>
</comment>
<dbReference type="InterPro" id="IPR011256">
    <property type="entry name" value="Reg_factor_effector_dom_sf"/>
</dbReference>
<dbReference type="SUPFAM" id="SSF55136">
    <property type="entry name" value="Probable bacterial effector-binding domain"/>
    <property type="match status" value="1"/>
</dbReference>
<dbReference type="InterPro" id="IPR029442">
    <property type="entry name" value="GyrI-like"/>
</dbReference>
<evidence type="ECO:0000259" key="1">
    <source>
        <dbReference type="Pfam" id="PF06445"/>
    </source>
</evidence>
<evidence type="ECO:0000313" key="2">
    <source>
        <dbReference type="EMBL" id="MBO2006608.1"/>
    </source>
</evidence>